<dbReference type="OrthoDB" id="4491390at2759"/>
<protein>
    <submittedName>
        <fullName evidence="1">Uncharacterized protein</fullName>
    </submittedName>
</protein>
<reference evidence="1 2" key="1">
    <citation type="submission" date="2018-05" db="EMBL/GenBank/DDBJ databases">
        <title>Draft genome sequence of Scytalidium lignicola DSM 105466, a ubiquitous saprotrophic fungus.</title>
        <authorList>
            <person name="Buettner E."/>
            <person name="Gebauer A.M."/>
            <person name="Hofrichter M."/>
            <person name="Liers C."/>
            <person name="Kellner H."/>
        </authorList>
    </citation>
    <scope>NUCLEOTIDE SEQUENCE [LARGE SCALE GENOMIC DNA]</scope>
    <source>
        <strain evidence="1 2">DSM 105466</strain>
    </source>
</reference>
<dbReference type="OMA" id="TWIRDIY"/>
<gene>
    <name evidence="1" type="ORF">B7463_g9357</name>
</gene>
<proteinExistence type="predicted"/>
<name>A0A3E2H150_SCYLI</name>
<evidence type="ECO:0000313" key="1">
    <source>
        <dbReference type="EMBL" id="RFU26972.1"/>
    </source>
</evidence>
<keyword evidence="2" id="KW-1185">Reference proteome</keyword>
<dbReference type="InterPro" id="IPR053175">
    <property type="entry name" value="DHMBA_Reg_Transcription_Factor"/>
</dbReference>
<organism evidence="1 2">
    <name type="scientific">Scytalidium lignicola</name>
    <name type="common">Hyphomycete</name>
    <dbReference type="NCBI Taxonomy" id="5539"/>
    <lineage>
        <taxon>Eukaryota</taxon>
        <taxon>Fungi</taxon>
        <taxon>Dikarya</taxon>
        <taxon>Ascomycota</taxon>
        <taxon>Pezizomycotina</taxon>
        <taxon>Leotiomycetes</taxon>
        <taxon>Leotiomycetes incertae sedis</taxon>
        <taxon>Scytalidium</taxon>
    </lineage>
</organism>
<dbReference type="EMBL" id="NCSJ02000230">
    <property type="protein sequence ID" value="RFU26972.1"/>
    <property type="molecule type" value="Genomic_DNA"/>
</dbReference>
<dbReference type="PANTHER" id="PTHR38791:SF5">
    <property type="entry name" value="TRANSCRIPTION FACTOR DBAG-RELATED"/>
    <property type="match status" value="1"/>
</dbReference>
<feature type="non-terminal residue" evidence="1">
    <location>
        <position position="460"/>
    </location>
</feature>
<accession>A0A3E2H150</accession>
<feature type="non-terminal residue" evidence="1">
    <location>
        <position position="1"/>
    </location>
</feature>
<dbReference type="Proteomes" id="UP000258309">
    <property type="component" value="Unassembled WGS sequence"/>
</dbReference>
<evidence type="ECO:0000313" key="2">
    <source>
        <dbReference type="Proteomes" id="UP000258309"/>
    </source>
</evidence>
<dbReference type="PANTHER" id="PTHR38791">
    <property type="entry name" value="ZN(II)2CYS6 TRANSCRIPTION FACTOR (EUROFUNG)-RELATED-RELATED"/>
    <property type="match status" value="1"/>
</dbReference>
<dbReference type="AlphaFoldDB" id="A0A3E2H150"/>
<comment type="caution">
    <text evidence="1">The sequence shown here is derived from an EMBL/GenBank/DDBJ whole genome shotgun (WGS) entry which is preliminary data.</text>
</comment>
<sequence length="460" mass="51693">MPNAAHANADVSDLTGGHLFSSASRFPLRYSLVASWDDQFMPLVMQRFSFNLVDCLYVIPRIASKAEKGSVLYQACNAIGCAYRANMYPCFKTVSDRVKTYRAALAVVKSTLRDSNQYKSDNTLLGIWLLGLYELLVNIREDVDSVTGSSGWNAHCQALAKLLSLRGHEQFATNDTRSMFWLIYTTLQTQALVTGQDYLKESSTWIRDIYTYCEPDEYIELRSCIFAYHCTKICSDIRRLINAGDLKKLLSSSPSILQDLDGVEKATYPLSNEKAITDIVIEVPLAPLKLDILYMGVYIFQNNFRARLACHVSEFLYYASKAPSCTPQQRIIFAKFRHQCTEELLALAQKASLYLSIFPDSCISNMISLVDQMNQPAYPNDISQSLGWPDAVRIVRKDSDVRTVILGGPSTVESIKPGLDEKDQPPEVNNVESNAVVLNFTFDNEGGTYKRLDTKRVVSQ</sequence>